<sequence length="430" mass="45342">MKTLIKQLCLTAGLLSAWTMPALAVSDDLRLVGLAVHQETGREIYLGAIHVDKLVPKPDDIQNFTGPKAMEYRVVARRTSIRSLLGGMLLQAELATGQPANEATASFIDSIMRQVKGSLYAGDSFDIMLTEADEAVASLNGQELAQSNDGTVFDYLLMSWLGEKGATADFRRTLTAPDVDVTLLSVYNANEPSAERIAAVAEWTGGSEEPEAAEQVAAAAPAVPAAAEISAAQPEPISTPETGADETPVPAVATVAALSSTPSTPAADPVAQAIEQTAPAAAEEAAPEAPAEEAEAVQLAAITPQNSPVEPDRSISDALSLTDYSQQLLEFNAMVLREVNSNIKYPRSAVRRELEGTLELDLRLSQSGELQEIVVARSSGHSSLDSAAIRAASAAFEDGFQVTINEVATTEYGTESGEVIVPVPVIFRLQ</sequence>
<evidence type="ECO:0000256" key="2">
    <source>
        <dbReference type="ARBA" id="ARBA00006555"/>
    </source>
</evidence>
<feature type="region of interest" description="Disordered" evidence="10">
    <location>
        <begin position="226"/>
        <end position="247"/>
    </location>
</feature>
<evidence type="ECO:0000313" key="13">
    <source>
        <dbReference type="EMBL" id="GHD34691.1"/>
    </source>
</evidence>
<keyword evidence="11" id="KW-0732">Signal</keyword>
<evidence type="ECO:0000256" key="8">
    <source>
        <dbReference type="ARBA" id="ARBA00022989"/>
    </source>
</evidence>
<organism evidence="13 14">
    <name type="scientific">Parahalioglobus pacificus</name>
    <dbReference type="NCBI Taxonomy" id="930806"/>
    <lineage>
        <taxon>Bacteria</taxon>
        <taxon>Pseudomonadati</taxon>
        <taxon>Pseudomonadota</taxon>
        <taxon>Gammaproteobacteria</taxon>
        <taxon>Cellvibrionales</taxon>
        <taxon>Halieaceae</taxon>
        <taxon>Parahalioglobus</taxon>
    </lineage>
</organism>
<comment type="subcellular location">
    <subcellularLocation>
        <location evidence="1">Cell inner membrane</location>
        <topology evidence="1">Single-pass membrane protein</topology>
        <orientation evidence="1">Periplasmic side</orientation>
    </subcellularLocation>
</comment>
<evidence type="ECO:0000256" key="5">
    <source>
        <dbReference type="ARBA" id="ARBA00022519"/>
    </source>
</evidence>
<evidence type="ECO:0000256" key="1">
    <source>
        <dbReference type="ARBA" id="ARBA00004383"/>
    </source>
</evidence>
<dbReference type="PROSITE" id="PS52015">
    <property type="entry name" value="TONB_CTD"/>
    <property type="match status" value="1"/>
</dbReference>
<feature type="signal peptide" evidence="11">
    <location>
        <begin position="1"/>
        <end position="24"/>
    </location>
</feature>
<dbReference type="AlphaFoldDB" id="A0A918XJJ5"/>
<proteinExistence type="inferred from homology"/>
<keyword evidence="5" id="KW-0997">Cell inner membrane</keyword>
<keyword evidence="6" id="KW-0812">Transmembrane</keyword>
<dbReference type="GO" id="GO:0015031">
    <property type="term" value="P:protein transport"/>
    <property type="evidence" value="ECO:0007669"/>
    <property type="project" value="UniProtKB-KW"/>
</dbReference>
<feature type="compositionally biased region" description="Low complexity" evidence="10">
    <location>
        <begin position="226"/>
        <end position="236"/>
    </location>
</feature>
<dbReference type="InterPro" id="IPR006260">
    <property type="entry name" value="TonB/TolA_C"/>
</dbReference>
<accession>A0A918XJJ5</accession>
<dbReference type="EMBL" id="BMYM01000002">
    <property type="protein sequence ID" value="GHD34691.1"/>
    <property type="molecule type" value="Genomic_DNA"/>
</dbReference>
<dbReference type="InterPro" id="IPR037682">
    <property type="entry name" value="TonB_C"/>
</dbReference>
<reference evidence="13" key="2">
    <citation type="submission" date="2020-09" db="EMBL/GenBank/DDBJ databases">
        <authorList>
            <person name="Sun Q."/>
            <person name="Kim S."/>
        </authorList>
    </citation>
    <scope>NUCLEOTIDE SEQUENCE</scope>
    <source>
        <strain evidence="13">KCTC 23430</strain>
    </source>
</reference>
<evidence type="ECO:0000256" key="3">
    <source>
        <dbReference type="ARBA" id="ARBA00022448"/>
    </source>
</evidence>
<name>A0A918XJJ5_9GAMM</name>
<dbReference type="Proteomes" id="UP000644693">
    <property type="component" value="Unassembled WGS sequence"/>
</dbReference>
<keyword evidence="4" id="KW-1003">Cell membrane</keyword>
<dbReference type="InterPro" id="IPR051045">
    <property type="entry name" value="TonB-dependent_transducer"/>
</dbReference>
<evidence type="ECO:0000256" key="11">
    <source>
        <dbReference type="SAM" id="SignalP"/>
    </source>
</evidence>
<evidence type="ECO:0000256" key="6">
    <source>
        <dbReference type="ARBA" id="ARBA00022692"/>
    </source>
</evidence>
<dbReference type="Pfam" id="PF16036">
    <property type="entry name" value="Chalcone_3"/>
    <property type="match status" value="1"/>
</dbReference>
<keyword evidence="3" id="KW-0813">Transport</keyword>
<dbReference type="PANTHER" id="PTHR33446">
    <property type="entry name" value="PROTEIN TONB-RELATED"/>
    <property type="match status" value="1"/>
</dbReference>
<dbReference type="Pfam" id="PF03544">
    <property type="entry name" value="TonB_C"/>
    <property type="match status" value="1"/>
</dbReference>
<feature type="domain" description="TonB C-terminal" evidence="12">
    <location>
        <begin position="330"/>
        <end position="430"/>
    </location>
</feature>
<keyword evidence="7" id="KW-0653">Protein transport</keyword>
<gene>
    <name evidence="13" type="ORF">GCM10007053_20760</name>
</gene>
<evidence type="ECO:0000256" key="10">
    <source>
        <dbReference type="SAM" id="MobiDB-lite"/>
    </source>
</evidence>
<dbReference type="GO" id="GO:0055085">
    <property type="term" value="P:transmembrane transport"/>
    <property type="evidence" value="ECO:0007669"/>
    <property type="project" value="InterPro"/>
</dbReference>
<evidence type="ECO:0000256" key="9">
    <source>
        <dbReference type="ARBA" id="ARBA00023136"/>
    </source>
</evidence>
<keyword evidence="14" id="KW-1185">Reference proteome</keyword>
<evidence type="ECO:0000256" key="4">
    <source>
        <dbReference type="ARBA" id="ARBA00022475"/>
    </source>
</evidence>
<dbReference type="SUPFAM" id="SSF74653">
    <property type="entry name" value="TolA/TonB C-terminal domain"/>
    <property type="match status" value="1"/>
</dbReference>
<dbReference type="RefSeq" id="WP_189477733.1">
    <property type="nucleotide sequence ID" value="NZ_BMYM01000002.1"/>
</dbReference>
<dbReference type="GO" id="GO:0005886">
    <property type="term" value="C:plasma membrane"/>
    <property type="evidence" value="ECO:0007669"/>
    <property type="project" value="UniProtKB-SubCell"/>
</dbReference>
<keyword evidence="8" id="KW-1133">Transmembrane helix</keyword>
<evidence type="ECO:0000313" key="14">
    <source>
        <dbReference type="Proteomes" id="UP000644693"/>
    </source>
</evidence>
<evidence type="ECO:0000256" key="7">
    <source>
        <dbReference type="ARBA" id="ARBA00022927"/>
    </source>
</evidence>
<reference evidence="13" key="1">
    <citation type="journal article" date="2014" name="Int. J. Syst. Evol. Microbiol.">
        <title>Complete genome sequence of Corynebacterium casei LMG S-19264T (=DSM 44701T), isolated from a smear-ripened cheese.</title>
        <authorList>
            <consortium name="US DOE Joint Genome Institute (JGI-PGF)"/>
            <person name="Walter F."/>
            <person name="Albersmeier A."/>
            <person name="Kalinowski J."/>
            <person name="Ruckert C."/>
        </authorList>
    </citation>
    <scope>NUCLEOTIDE SEQUENCE</scope>
    <source>
        <strain evidence="13">KCTC 23430</strain>
    </source>
</reference>
<feature type="chain" id="PRO_5037886270" description="TonB C-terminal domain-containing protein" evidence="11">
    <location>
        <begin position="25"/>
        <end position="430"/>
    </location>
</feature>
<evidence type="ECO:0000259" key="12">
    <source>
        <dbReference type="PROSITE" id="PS52015"/>
    </source>
</evidence>
<dbReference type="PANTHER" id="PTHR33446:SF2">
    <property type="entry name" value="PROTEIN TONB"/>
    <property type="match status" value="1"/>
</dbReference>
<protein>
    <recommendedName>
        <fullName evidence="12">TonB C-terminal domain-containing protein</fullName>
    </recommendedName>
</protein>
<keyword evidence="9" id="KW-0472">Membrane</keyword>
<dbReference type="Gene3D" id="3.30.1150.10">
    <property type="match status" value="1"/>
</dbReference>
<comment type="similarity">
    <text evidence="2">Belongs to the TonB family.</text>
</comment>
<dbReference type="NCBIfam" id="TIGR01352">
    <property type="entry name" value="tonB_Cterm"/>
    <property type="match status" value="1"/>
</dbReference>
<comment type="caution">
    <text evidence="13">The sequence shown here is derived from an EMBL/GenBank/DDBJ whole genome shotgun (WGS) entry which is preliminary data.</text>
</comment>
<dbReference type="InterPro" id="IPR016087">
    <property type="entry name" value="Chalcone_isomerase"/>
</dbReference>